<dbReference type="PANTHER" id="PTHR35871:SF1">
    <property type="entry name" value="CXC1-LIKE CYSTEINE CLUSTER ASSOCIATED WITH KDZ TRANSPOSASES DOMAIN-CONTAINING PROTEIN"/>
    <property type="match status" value="1"/>
</dbReference>
<reference evidence="1 2" key="1">
    <citation type="journal article" date="2019" name="Nat. Ecol. Evol.">
        <title>Megaphylogeny resolves global patterns of mushroom evolution.</title>
        <authorList>
            <person name="Varga T."/>
            <person name="Krizsan K."/>
            <person name="Foldi C."/>
            <person name="Dima B."/>
            <person name="Sanchez-Garcia M."/>
            <person name="Sanchez-Ramirez S."/>
            <person name="Szollosi G.J."/>
            <person name="Szarkandi J.G."/>
            <person name="Papp V."/>
            <person name="Albert L."/>
            <person name="Andreopoulos W."/>
            <person name="Angelini C."/>
            <person name="Antonin V."/>
            <person name="Barry K.W."/>
            <person name="Bougher N.L."/>
            <person name="Buchanan P."/>
            <person name="Buyck B."/>
            <person name="Bense V."/>
            <person name="Catcheside P."/>
            <person name="Chovatia M."/>
            <person name="Cooper J."/>
            <person name="Damon W."/>
            <person name="Desjardin D."/>
            <person name="Finy P."/>
            <person name="Geml J."/>
            <person name="Haridas S."/>
            <person name="Hughes K."/>
            <person name="Justo A."/>
            <person name="Karasinski D."/>
            <person name="Kautmanova I."/>
            <person name="Kiss B."/>
            <person name="Kocsube S."/>
            <person name="Kotiranta H."/>
            <person name="LaButti K.M."/>
            <person name="Lechner B.E."/>
            <person name="Liimatainen K."/>
            <person name="Lipzen A."/>
            <person name="Lukacs Z."/>
            <person name="Mihaltcheva S."/>
            <person name="Morgado L.N."/>
            <person name="Niskanen T."/>
            <person name="Noordeloos M.E."/>
            <person name="Ohm R.A."/>
            <person name="Ortiz-Santana B."/>
            <person name="Ovrebo C."/>
            <person name="Racz N."/>
            <person name="Riley R."/>
            <person name="Savchenko A."/>
            <person name="Shiryaev A."/>
            <person name="Soop K."/>
            <person name="Spirin V."/>
            <person name="Szebenyi C."/>
            <person name="Tomsovsky M."/>
            <person name="Tulloss R.E."/>
            <person name="Uehling J."/>
            <person name="Grigoriev I.V."/>
            <person name="Vagvolgyi C."/>
            <person name="Papp T."/>
            <person name="Martin F.M."/>
            <person name="Miettinen O."/>
            <person name="Hibbett D.S."/>
            <person name="Nagy L.G."/>
        </authorList>
    </citation>
    <scope>NUCLEOTIDE SEQUENCE [LARGE SCALE GENOMIC DNA]</scope>
    <source>
        <strain evidence="1 2">CBS 962.96</strain>
    </source>
</reference>
<keyword evidence="2" id="KW-1185">Reference proteome</keyword>
<dbReference type="AlphaFoldDB" id="A0A4S8KVM5"/>
<accession>A0A4S8KVM5</accession>
<gene>
    <name evidence="1" type="ORF">K435DRAFT_696926</name>
</gene>
<proteinExistence type="predicted"/>
<name>A0A4S8KVM5_DENBC</name>
<sequence>MLQDDDFASPLKEFLMEKSRTEEGGYVCGRNVVEFVELPETQQWIEKKYPGSKATISLRTGQRWLKAMEWRFGQKPNGQFKDGHEREDVKRYQEGFCKRWLEYEKRMVLYDNDGKIESWPTAFPVPQGRFRFRLVPVTHDESTFYANDRRKRGFYHPDQPSSLKPKGGDGASLMVSEFLTREWGRLTCGDEPDCQARIFFEAGSARDGYFTAEDIHAQVDNAIDIFEAKSGGTMTALFLFDNATTHTKRAPNALSARKMPKGPHSHWPAPGVRMRDGKLPDGSPQSFYFDHDHPTMPGWFIGSENIIKQRGLLMAGKRTPLRLQKDLF</sequence>
<dbReference type="PANTHER" id="PTHR35871">
    <property type="entry name" value="EXPRESSED PROTEIN"/>
    <property type="match status" value="1"/>
</dbReference>
<dbReference type="EMBL" id="ML179968">
    <property type="protein sequence ID" value="THU79841.1"/>
    <property type="molecule type" value="Genomic_DNA"/>
</dbReference>
<evidence type="ECO:0000313" key="2">
    <source>
        <dbReference type="Proteomes" id="UP000297245"/>
    </source>
</evidence>
<dbReference type="Proteomes" id="UP000297245">
    <property type="component" value="Unassembled WGS sequence"/>
</dbReference>
<organism evidence="1 2">
    <name type="scientific">Dendrothele bispora (strain CBS 962.96)</name>
    <dbReference type="NCBI Taxonomy" id="1314807"/>
    <lineage>
        <taxon>Eukaryota</taxon>
        <taxon>Fungi</taxon>
        <taxon>Dikarya</taxon>
        <taxon>Basidiomycota</taxon>
        <taxon>Agaricomycotina</taxon>
        <taxon>Agaricomycetes</taxon>
        <taxon>Agaricomycetidae</taxon>
        <taxon>Agaricales</taxon>
        <taxon>Agaricales incertae sedis</taxon>
        <taxon>Dendrothele</taxon>
    </lineage>
</organism>
<evidence type="ECO:0000313" key="1">
    <source>
        <dbReference type="EMBL" id="THU79841.1"/>
    </source>
</evidence>
<dbReference type="OrthoDB" id="6511194at2759"/>
<protein>
    <submittedName>
        <fullName evidence="1">Uncharacterized protein</fullName>
    </submittedName>
</protein>